<evidence type="ECO:0000313" key="1">
    <source>
        <dbReference type="EMBL" id="EFN78239.1"/>
    </source>
</evidence>
<proteinExistence type="predicted"/>
<sequence length="72" mass="8445">MVHVKAKIELCSRRKCMIKRLTCVQSVDNDKGLKFTVLVQDKLSLMNLADRQIRREGLQDMRRFPVLKQDIS</sequence>
<keyword evidence="2" id="KW-1185">Reference proteome</keyword>
<accession>E2C1D2</accession>
<dbReference type="AlphaFoldDB" id="E2C1D2"/>
<dbReference type="InParanoid" id="E2C1D2"/>
<reference evidence="1 2" key="1">
    <citation type="journal article" date="2010" name="Science">
        <title>Genomic comparison of the ants Camponotus floridanus and Harpegnathos saltator.</title>
        <authorList>
            <person name="Bonasio R."/>
            <person name="Zhang G."/>
            <person name="Ye C."/>
            <person name="Mutti N.S."/>
            <person name="Fang X."/>
            <person name="Qin N."/>
            <person name="Donahue G."/>
            <person name="Yang P."/>
            <person name="Li Q."/>
            <person name="Li C."/>
            <person name="Zhang P."/>
            <person name="Huang Z."/>
            <person name="Berger S.L."/>
            <person name="Reinberg D."/>
            <person name="Wang J."/>
            <person name="Liebig J."/>
        </authorList>
    </citation>
    <scope>NUCLEOTIDE SEQUENCE [LARGE SCALE GENOMIC DNA]</scope>
    <source>
        <strain evidence="1 2">R22 G/1</strain>
    </source>
</reference>
<protein>
    <submittedName>
        <fullName evidence="1">Uncharacterized protein</fullName>
    </submittedName>
</protein>
<gene>
    <name evidence="1" type="ORF">EAI_15817</name>
</gene>
<dbReference type="Proteomes" id="UP000008237">
    <property type="component" value="Unassembled WGS sequence"/>
</dbReference>
<organism evidence="2">
    <name type="scientific">Harpegnathos saltator</name>
    <name type="common">Jerdon's jumping ant</name>
    <dbReference type="NCBI Taxonomy" id="610380"/>
    <lineage>
        <taxon>Eukaryota</taxon>
        <taxon>Metazoa</taxon>
        <taxon>Ecdysozoa</taxon>
        <taxon>Arthropoda</taxon>
        <taxon>Hexapoda</taxon>
        <taxon>Insecta</taxon>
        <taxon>Pterygota</taxon>
        <taxon>Neoptera</taxon>
        <taxon>Endopterygota</taxon>
        <taxon>Hymenoptera</taxon>
        <taxon>Apocrita</taxon>
        <taxon>Aculeata</taxon>
        <taxon>Formicoidea</taxon>
        <taxon>Formicidae</taxon>
        <taxon>Ponerinae</taxon>
        <taxon>Ponerini</taxon>
        <taxon>Harpegnathos</taxon>
    </lineage>
</organism>
<name>E2C1D2_HARSA</name>
<evidence type="ECO:0000313" key="2">
    <source>
        <dbReference type="Proteomes" id="UP000008237"/>
    </source>
</evidence>
<dbReference type="EMBL" id="GL451921">
    <property type="protein sequence ID" value="EFN78239.1"/>
    <property type="molecule type" value="Genomic_DNA"/>
</dbReference>